<keyword evidence="1" id="KW-0812">Transmembrane</keyword>
<evidence type="ECO:0000256" key="2">
    <source>
        <dbReference type="SAM" id="SignalP"/>
    </source>
</evidence>
<feature type="signal peptide" evidence="2">
    <location>
        <begin position="1"/>
        <end position="22"/>
    </location>
</feature>
<organism evidence="3 4">
    <name type="scientific">Cloeon dipterum</name>
    <dbReference type="NCBI Taxonomy" id="197152"/>
    <lineage>
        <taxon>Eukaryota</taxon>
        <taxon>Metazoa</taxon>
        <taxon>Ecdysozoa</taxon>
        <taxon>Arthropoda</taxon>
        <taxon>Hexapoda</taxon>
        <taxon>Insecta</taxon>
        <taxon>Pterygota</taxon>
        <taxon>Palaeoptera</taxon>
        <taxon>Ephemeroptera</taxon>
        <taxon>Pisciforma</taxon>
        <taxon>Baetidae</taxon>
        <taxon>Cloeon</taxon>
    </lineage>
</organism>
<proteinExistence type="predicted"/>
<keyword evidence="4" id="KW-1185">Reference proteome</keyword>
<gene>
    <name evidence="3" type="ORF">CLODIP_2_CD14978</name>
</gene>
<accession>A0A8S1DR03</accession>
<keyword evidence="1" id="KW-1133">Transmembrane helix</keyword>
<dbReference type="EMBL" id="CADEPI010000381">
    <property type="protein sequence ID" value="CAB3384956.1"/>
    <property type="molecule type" value="Genomic_DNA"/>
</dbReference>
<dbReference type="Proteomes" id="UP000494165">
    <property type="component" value="Unassembled WGS sequence"/>
</dbReference>
<feature type="transmembrane region" description="Helical" evidence="1">
    <location>
        <begin position="130"/>
        <end position="156"/>
    </location>
</feature>
<keyword evidence="1" id="KW-0472">Membrane</keyword>
<evidence type="ECO:0000256" key="1">
    <source>
        <dbReference type="SAM" id="Phobius"/>
    </source>
</evidence>
<reference evidence="3 4" key="1">
    <citation type="submission" date="2020-04" db="EMBL/GenBank/DDBJ databases">
        <authorList>
            <person name="Alioto T."/>
            <person name="Alioto T."/>
            <person name="Gomez Garrido J."/>
        </authorList>
    </citation>
    <scope>NUCLEOTIDE SEQUENCE [LARGE SCALE GENOMIC DNA]</scope>
</reference>
<evidence type="ECO:0008006" key="5">
    <source>
        <dbReference type="Google" id="ProtNLM"/>
    </source>
</evidence>
<sequence length="162" mass="18406">MMARKLFLILNLLTIYSVSTRAQDENPWTLTIKVNGNCKNVRIWSNIMYQDRDEQRWNDCNQNNTSKATIVTCITGVSNISVSVIPQTITTFKNHSNESVECQPVAYYPLHSQNEKDDEILIKCDRNHELLVGILAIEVLLLITSMIICFLAVVVIKGLSPH</sequence>
<feature type="chain" id="PRO_5035731438" description="SRCR domain-containing protein" evidence="2">
    <location>
        <begin position="23"/>
        <end position="162"/>
    </location>
</feature>
<evidence type="ECO:0000313" key="3">
    <source>
        <dbReference type="EMBL" id="CAB3384956.1"/>
    </source>
</evidence>
<dbReference type="AlphaFoldDB" id="A0A8S1DR03"/>
<name>A0A8S1DR03_9INSE</name>
<evidence type="ECO:0000313" key="4">
    <source>
        <dbReference type="Proteomes" id="UP000494165"/>
    </source>
</evidence>
<protein>
    <recommendedName>
        <fullName evidence="5">SRCR domain-containing protein</fullName>
    </recommendedName>
</protein>
<comment type="caution">
    <text evidence="3">The sequence shown here is derived from an EMBL/GenBank/DDBJ whole genome shotgun (WGS) entry which is preliminary data.</text>
</comment>
<keyword evidence="2" id="KW-0732">Signal</keyword>